<accession>A0A849KX13</accession>
<keyword evidence="3" id="KW-1185">Reference proteome</keyword>
<feature type="domain" description="YjiS-like" evidence="1">
    <location>
        <begin position="51"/>
        <end position="84"/>
    </location>
</feature>
<protein>
    <submittedName>
        <fullName evidence="2">DUF1127 domain-containing protein</fullName>
    </submittedName>
</protein>
<dbReference type="Pfam" id="PF06568">
    <property type="entry name" value="YjiS-like"/>
    <property type="match status" value="1"/>
</dbReference>
<dbReference type="Proteomes" id="UP000574931">
    <property type="component" value="Unassembled WGS sequence"/>
</dbReference>
<dbReference type="AlphaFoldDB" id="A0A849KX13"/>
<dbReference type="EMBL" id="JABFCY010000004">
    <property type="protein sequence ID" value="NNU60262.1"/>
    <property type="molecule type" value="Genomic_DNA"/>
</dbReference>
<dbReference type="RefSeq" id="WP_109368822.1">
    <property type="nucleotide sequence ID" value="NZ_JABFCY010000004.1"/>
</dbReference>
<comment type="caution">
    <text evidence="2">The sequence shown here is derived from an EMBL/GenBank/DDBJ whole genome shotgun (WGS) entry which is preliminary data.</text>
</comment>
<reference evidence="2 3" key="1">
    <citation type="submission" date="2020-05" db="EMBL/GenBank/DDBJ databases">
        <title>Draft Genome Sequence of Ochrobactrum soli Isolated from Stable Fly Gut.</title>
        <authorList>
            <person name="Pileggi M.T."/>
            <person name="Vazhakkala L.J."/>
            <person name="Wong C.N."/>
        </authorList>
    </citation>
    <scope>NUCLEOTIDE SEQUENCE [LARGE SCALE GENOMIC DNA]</scope>
    <source>
        <strain evidence="2 3">MTP-C0764</strain>
    </source>
</reference>
<evidence type="ECO:0000313" key="2">
    <source>
        <dbReference type="EMBL" id="NNU60262.1"/>
    </source>
</evidence>
<gene>
    <name evidence="2" type="ORF">HKX02_08315</name>
</gene>
<proteinExistence type="predicted"/>
<name>A0A849KX13_9HYPH</name>
<evidence type="ECO:0000259" key="1">
    <source>
        <dbReference type="Pfam" id="PF06568"/>
    </source>
</evidence>
<evidence type="ECO:0000313" key="3">
    <source>
        <dbReference type="Proteomes" id="UP000574931"/>
    </source>
</evidence>
<dbReference type="InterPro" id="IPR009506">
    <property type="entry name" value="YjiS-like"/>
</dbReference>
<sequence>MNYIRPTNDVIDAITILPEVDIASDLSKGLRARSVSVVPHRIRKAWTGLVDKVRASSSRRRTRKMLMELDDRQLKDIGIRRDEI</sequence>
<organism evidence="2 3">
    <name type="scientific">Ochrobactrum soli</name>
    <dbReference type="NCBI Taxonomy" id="2448455"/>
    <lineage>
        <taxon>Bacteria</taxon>
        <taxon>Pseudomonadati</taxon>
        <taxon>Pseudomonadota</taxon>
        <taxon>Alphaproteobacteria</taxon>
        <taxon>Hyphomicrobiales</taxon>
        <taxon>Brucellaceae</taxon>
        <taxon>Brucella/Ochrobactrum group</taxon>
        <taxon>Ochrobactrum</taxon>
    </lineage>
</organism>